<accession>A0A8T1VL23</accession>
<keyword evidence="3" id="KW-1185">Reference proteome</keyword>
<organism evidence="2 3">
    <name type="scientific">Phytophthora pseudosyringae</name>
    <dbReference type="NCBI Taxonomy" id="221518"/>
    <lineage>
        <taxon>Eukaryota</taxon>
        <taxon>Sar</taxon>
        <taxon>Stramenopiles</taxon>
        <taxon>Oomycota</taxon>
        <taxon>Peronosporomycetes</taxon>
        <taxon>Peronosporales</taxon>
        <taxon>Peronosporaceae</taxon>
        <taxon>Phytophthora</taxon>
    </lineage>
</organism>
<feature type="region of interest" description="Disordered" evidence="1">
    <location>
        <begin position="14"/>
        <end position="53"/>
    </location>
</feature>
<dbReference type="AlphaFoldDB" id="A0A8T1VL23"/>
<reference evidence="2" key="1">
    <citation type="submission" date="2021-02" db="EMBL/GenBank/DDBJ databases">
        <authorList>
            <person name="Palmer J.M."/>
        </authorList>
    </citation>
    <scope>NUCLEOTIDE SEQUENCE</scope>
    <source>
        <strain evidence="2">SCRP734</strain>
    </source>
</reference>
<evidence type="ECO:0000313" key="2">
    <source>
        <dbReference type="EMBL" id="KAG7380860.1"/>
    </source>
</evidence>
<feature type="compositionally biased region" description="Low complexity" evidence="1">
    <location>
        <begin position="28"/>
        <end position="38"/>
    </location>
</feature>
<dbReference type="OrthoDB" id="112251at2759"/>
<sequence>MRGELLSAMKLSRLLCSSPEGGEEEEMTTAAPTVAEPADPQEDQASSSQISTESTVQRCLLVPDNERTRPHRLSATQRQQRQEYQAYESRVYNLTLDINELRQQIQRLMEYRDLYITRMLLNGERFEADVLQLVWGFLDGLRSGTFGLAPSARGYFNSQSHLSQRDPGASGGVHQFVMQQGRPSFSNRTFTIKSIRVLAMVDNTTPGEPAREIRWVCGNDGGCVVEVLVSLTGRITRDTLVVLFPHIMSDEALVSRMIGKQITFSSRLLLYFNTQRRLMLQIAQADMVAALNALHLDESSDFAALADVDDHNDD</sequence>
<gene>
    <name evidence="2" type="ORF">PHYPSEUDO_006721</name>
</gene>
<dbReference type="EMBL" id="JAGDFM010000273">
    <property type="protein sequence ID" value="KAG7380860.1"/>
    <property type="molecule type" value="Genomic_DNA"/>
</dbReference>
<proteinExistence type="predicted"/>
<comment type="caution">
    <text evidence="2">The sequence shown here is derived from an EMBL/GenBank/DDBJ whole genome shotgun (WGS) entry which is preliminary data.</text>
</comment>
<feature type="compositionally biased region" description="Polar residues" evidence="1">
    <location>
        <begin position="43"/>
        <end position="53"/>
    </location>
</feature>
<evidence type="ECO:0000256" key="1">
    <source>
        <dbReference type="SAM" id="MobiDB-lite"/>
    </source>
</evidence>
<protein>
    <submittedName>
        <fullName evidence="2">Uncharacterized protein</fullName>
    </submittedName>
</protein>
<name>A0A8T1VL23_9STRA</name>
<dbReference type="Proteomes" id="UP000694044">
    <property type="component" value="Unassembled WGS sequence"/>
</dbReference>
<evidence type="ECO:0000313" key="3">
    <source>
        <dbReference type="Proteomes" id="UP000694044"/>
    </source>
</evidence>